<proteinExistence type="predicted"/>
<dbReference type="AlphaFoldDB" id="A0A3M7QI59"/>
<protein>
    <submittedName>
        <fullName evidence="1">Uncharacterized protein</fullName>
    </submittedName>
</protein>
<comment type="caution">
    <text evidence="1">The sequence shown here is derived from an EMBL/GenBank/DDBJ whole genome shotgun (WGS) entry which is preliminary data.</text>
</comment>
<evidence type="ECO:0000313" key="2">
    <source>
        <dbReference type="Proteomes" id="UP000276133"/>
    </source>
</evidence>
<dbReference type="EMBL" id="REGN01006123">
    <property type="protein sequence ID" value="RNA10721.1"/>
    <property type="molecule type" value="Genomic_DNA"/>
</dbReference>
<dbReference type="Proteomes" id="UP000276133">
    <property type="component" value="Unassembled WGS sequence"/>
</dbReference>
<name>A0A3M7QI59_BRAPC</name>
<accession>A0A3M7QI59</accession>
<keyword evidence="2" id="KW-1185">Reference proteome</keyword>
<organism evidence="1 2">
    <name type="scientific">Brachionus plicatilis</name>
    <name type="common">Marine rotifer</name>
    <name type="synonym">Brachionus muelleri</name>
    <dbReference type="NCBI Taxonomy" id="10195"/>
    <lineage>
        <taxon>Eukaryota</taxon>
        <taxon>Metazoa</taxon>
        <taxon>Spiralia</taxon>
        <taxon>Gnathifera</taxon>
        <taxon>Rotifera</taxon>
        <taxon>Eurotatoria</taxon>
        <taxon>Monogononta</taxon>
        <taxon>Pseudotrocha</taxon>
        <taxon>Ploima</taxon>
        <taxon>Brachionidae</taxon>
        <taxon>Brachionus</taxon>
    </lineage>
</organism>
<reference evidence="1 2" key="1">
    <citation type="journal article" date="2018" name="Sci. Rep.">
        <title>Genomic signatures of local adaptation to the degree of environmental predictability in rotifers.</title>
        <authorList>
            <person name="Franch-Gras L."/>
            <person name="Hahn C."/>
            <person name="Garcia-Roger E.M."/>
            <person name="Carmona M.J."/>
            <person name="Serra M."/>
            <person name="Gomez A."/>
        </authorList>
    </citation>
    <scope>NUCLEOTIDE SEQUENCE [LARGE SCALE GENOMIC DNA]</scope>
    <source>
        <strain evidence="1">HYR1</strain>
    </source>
</reference>
<gene>
    <name evidence="1" type="ORF">BpHYR1_009494</name>
</gene>
<sequence length="79" mass="9136">MNSENLRQIEQLLDIISIIDSPDLDFFLGLLNNSSSTKNSSFISKNSYTLGLSNAIDLPYIRFYEVQYKRTEQNDKKLN</sequence>
<evidence type="ECO:0000313" key="1">
    <source>
        <dbReference type="EMBL" id="RNA10721.1"/>
    </source>
</evidence>